<evidence type="ECO:0000313" key="3">
    <source>
        <dbReference type="Proteomes" id="UP000249754"/>
    </source>
</evidence>
<sequence>MIASSPLKNKYNPMKTATLQYIDTTVNNSLAVSYQSKINALNNIASYTMKKLTNVSPFILLLIPVFVMMIFAITGPSNMTTGSEITAKAAPANEVAKVSAYQGR</sequence>
<dbReference type="EMBL" id="QLLR01000026">
    <property type="protein sequence ID" value="RAJ25513.1"/>
    <property type="molecule type" value="Genomic_DNA"/>
</dbReference>
<keyword evidence="1" id="KW-0812">Transmembrane</keyword>
<dbReference type="AlphaFoldDB" id="A0A327SCX6"/>
<proteinExistence type="predicted"/>
<evidence type="ECO:0000256" key="1">
    <source>
        <dbReference type="SAM" id="Phobius"/>
    </source>
</evidence>
<comment type="caution">
    <text evidence="2">The sequence shown here is derived from an EMBL/GenBank/DDBJ whole genome shotgun (WGS) entry which is preliminary data.</text>
</comment>
<feature type="transmembrane region" description="Helical" evidence="1">
    <location>
        <begin position="55"/>
        <end position="74"/>
    </location>
</feature>
<keyword evidence="1" id="KW-0472">Membrane</keyword>
<evidence type="ECO:0000313" key="2">
    <source>
        <dbReference type="EMBL" id="RAJ25513.1"/>
    </source>
</evidence>
<reference evidence="2 3" key="1">
    <citation type="submission" date="2018-06" db="EMBL/GenBank/DDBJ databases">
        <title>Genomic Encyclopedia of Archaeal and Bacterial Type Strains, Phase II (KMG-II): from individual species to whole genera.</title>
        <authorList>
            <person name="Goeker M."/>
        </authorList>
    </citation>
    <scope>NUCLEOTIDE SEQUENCE [LARGE SCALE GENOMIC DNA]</scope>
    <source>
        <strain evidence="2 3">DSM 14825</strain>
    </source>
</reference>
<keyword evidence="1" id="KW-1133">Transmembrane helix</keyword>
<protein>
    <submittedName>
        <fullName evidence="2">Uncharacterized protein</fullName>
    </submittedName>
</protein>
<accession>A0A327SCX6</accession>
<name>A0A327SCX6_9SPHI</name>
<dbReference type="Proteomes" id="UP000249754">
    <property type="component" value="Unassembled WGS sequence"/>
</dbReference>
<dbReference type="STRING" id="188932.AY601_3906"/>
<organism evidence="2 3">
    <name type="scientific">Pedobacter cryoconitis</name>
    <dbReference type="NCBI Taxonomy" id="188932"/>
    <lineage>
        <taxon>Bacteria</taxon>
        <taxon>Pseudomonadati</taxon>
        <taxon>Bacteroidota</taxon>
        <taxon>Sphingobacteriia</taxon>
        <taxon>Sphingobacteriales</taxon>
        <taxon>Sphingobacteriaceae</taxon>
        <taxon>Pedobacter</taxon>
    </lineage>
</organism>
<gene>
    <name evidence="2" type="ORF">LY11_04017</name>
</gene>